<dbReference type="KEGG" id="erz:ER308_09700"/>
<name>A0A411YFB0_9ACTN</name>
<dbReference type="RefSeq" id="WP_131154799.1">
    <property type="nucleotide sequence ID" value="NZ_CP036402.1"/>
</dbReference>
<gene>
    <name evidence="4" type="ORF">ER308_09700</name>
</gene>
<accession>A0A411YFB0</accession>
<evidence type="ECO:0000259" key="3">
    <source>
        <dbReference type="Pfam" id="PF00892"/>
    </source>
</evidence>
<dbReference type="Pfam" id="PF00892">
    <property type="entry name" value="EamA"/>
    <property type="match status" value="1"/>
</dbReference>
<evidence type="ECO:0000313" key="4">
    <source>
        <dbReference type="EMBL" id="QBI19802.1"/>
    </source>
</evidence>
<feature type="transmembrane region" description="Helical" evidence="2">
    <location>
        <begin position="260"/>
        <end position="279"/>
    </location>
</feature>
<dbReference type="EMBL" id="CP036402">
    <property type="protein sequence ID" value="QBI19802.1"/>
    <property type="molecule type" value="Genomic_DNA"/>
</dbReference>
<feature type="transmembrane region" description="Helical" evidence="2">
    <location>
        <begin position="173"/>
        <end position="193"/>
    </location>
</feature>
<keyword evidence="5" id="KW-1185">Reference proteome</keyword>
<evidence type="ECO:0000256" key="2">
    <source>
        <dbReference type="SAM" id="Phobius"/>
    </source>
</evidence>
<sequence length="280" mass="27096">MAVALALVTAVGYGAGDFLAGLTSRRISAVPVAVGVQVVTFLLLLAATPLTGAPTSQAVGWGAVGGVGLGVGTIAYFNALAAGRMGLVATVTAVIAALVPVGFGFVAGERPSLLAGIGMLAALAAIPMLTHAPHDPQPDAPPSAGLLGGTIGGVGFGAFVIGIGQGTAGGDPLWPVVSAAAVGLALLSTLLLRRRPRPRATRRDLLTILGAGALGALASLALALATMQGLLSLVAVVAALSPAPTMLLARTVLGERLAGVQLVGVVLALVGVAAITVGAG</sequence>
<dbReference type="InterPro" id="IPR037185">
    <property type="entry name" value="EmrE-like"/>
</dbReference>
<dbReference type="Proteomes" id="UP000291469">
    <property type="component" value="Chromosome"/>
</dbReference>
<evidence type="ECO:0000313" key="5">
    <source>
        <dbReference type="Proteomes" id="UP000291469"/>
    </source>
</evidence>
<feature type="transmembrane region" description="Helical" evidence="2">
    <location>
        <begin position="205"/>
        <end position="224"/>
    </location>
</feature>
<feature type="transmembrane region" description="Helical" evidence="2">
    <location>
        <begin position="144"/>
        <end position="167"/>
    </location>
</feature>
<dbReference type="SUPFAM" id="SSF103481">
    <property type="entry name" value="Multidrug resistance efflux transporter EmrE"/>
    <property type="match status" value="2"/>
</dbReference>
<dbReference type="Gene3D" id="1.10.3730.20">
    <property type="match status" value="1"/>
</dbReference>
<keyword evidence="2" id="KW-1133">Transmembrane helix</keyword>
<keyword evidence="2" id="KW-0812">Transmembrane</keyword>
<evidence type="ECO:0000256" key="1">
    <source>
        <dbReference type="ARBA" id="ARBA00007362"/>
    </source>
</evidence>
<comment type="similarity">
    <text evidence="1">Belongs to the EamA transporter family.</text>
</comment>
<feature type="domain" description="EamA" evidence="3">
    <location>
        <begin position="145"/>
        <end position="276"/>
    </location>
</feature>
<protein>
    <submittedName>
        <fullName evidence="4">EamA family transporter</fullName>
    </submittedName>
</protein>
<feature type="transmembrane region" description="Helical" evidence="2">
    <location>
        <begin position="27"/>
        <end position="47"/>
    </location>
</feature>
<feature type="transmembrane region" description="Helical" evidence="2">
    <location>
        <begin position="113"/>
        <end position="132"/>
    </location>
</feature>
<dbReference type="GO" id="GO:0016020">
    <property type="term" value="C:membrane"/>
    <property type="evidence" value="ECO:0007669"/>
    <property type="project" value="InterPro"/>
</dbReference>
<reference evidence="4 5" key="1">
    <citation type="submission" date="2019-01" db="EMBL/GenBank/DDBJ databases">
        <title>Egibacter rhizosphaerae EGI 80759T.</title>
        <authorList>
            <person name="Chen D.-D."/>
            <person name="Tian Y."/>
            <person name="Jiao J.-Y."/>
            <person name="Zhang X.-T."/>
            <person name="Zhang Y.-G."/>
            <person name="Zhang Y."/>
            <person name="Xiao M."/>
            <person name="Shu W.-S."/>
            <person name="Li W.-J."/>
        </authorList>
    </citation>
    <scope>NUCLEOTIDE SEQUENCE [LARGE SCALE GENOMIC DNA]</scope>
    <source>
        <strain evidence="4 5">EGI 80759</strain>
    </source>
</reference>
<proteinExistence type="inferred from homology"/>
<feature type="transmembrane region" description="Helical" evidence="2">
    <location>
        <begin position="86"/>
        <end position="107"/>
    </location>
</feature>
<feature type="transmembrane region" description="Helical" evidence="2">
    <location>
        <begin position="230"/>
        <end position="248"/>
    </location>
</feature>
<keyword evidence="2" id="KW-0472">Membrane</keyword>
<dbReference type="AlphaFoldDB" id="A0A411YFB0"/>
<feature type="transmembrane region" description="Helical" evidence="2">
    <location>
        <begin position="59"/>
        <end position="79"/>
    </location>
</feature>
<organism evidence="4 5">
    <name type="scientific">Egibacter rhizosphaerae</name>
    <dbReference type="NCBI Taxonomy" id="1670831"/>
    <lineage>
        <taxon>Bacteria</taxon>
        <taxon>Bacillati</taxon>
        <taxon>Actinomycetota</taxon>
        <taxon>Nitriliruptoria</taxon>
        <taxon>Egibacterales</taxon>
        <taxon>Egibacteraceae</taxon>
        <taxon>Egibacter</taxon>
    </lineage>
</organism>
<dbReference type="InterPro" id="IPR000620">
    <property type="entry name" value="EamA_dom"/>
</dbReference>